<name>A0AAD1PYE0_PLAAG</name>
<evidence type="ECO:0000259" key="1">
    <source>
        <dbReference type="Pfam" id="PF00535"/>
    </source>
</evidence>
<dbReference type="Proteomes" id="UP001153761">
    <property type="component" value="Chromosome"/>
</dbReference>
<feature type="domain" description="Glycosyltransferase 2-like" evidence="1">
    <location>
        <begin position="7"/>
        <end position="134"/>
    </location>
</feature>
<dbReference type="AlphaFoldDB" id="A0AAD1PYE0"/>
<gene>
    <name evidence="2" type="primary">tuaG</name>
    <name evidence="2" type="ORF">PANO66_00217</name>
</gene>
<sequence>MKNPLISIITPAYKAENTIKRAVSSVIHQDFLDWEMIIISDDYQNYSQILKEDHIVDERLQFISTNKFGSGPSHARNKGLEVARGKYMATLDADDEFKPQKLSKMIPLVERYGAAISDIEIRDNDSNLLLEKFNKLPNYEFLSPQDLPWVSLHTYSIYLYDATKIPNLYYDTDFPSIEDLVFVMSFFNDIECIGFEHEPLHIYYKRKGSACNSADTHETFHKSKNKLLEKINNGQISIQNNLAKAECIKITNLSLETDNIYDLEILKNPQTDWLEILKTKIQDRDFLGYVNFLRNEV</sequence>
<keyword evidence="2" id="KW-0808">Transferase</keyword>
<dbReference type="CDD" id="cd00761">
    <property type="entry name" value="Glyco_tranf_GTA_type"/>
    <property type="match status" value="1"/>
</dbReference>
<proteinExistence type="predicted"/>
<dbReference type="RefSeq" id="WP_235759211.1">
    <property type="nucleotide sequence ID" value="NZ_LR882963.1"/>
</dbReference>
<dbReference type="InterPro" id="IPR029044">
    <property type="entry name" value="Nucleotide-diphossugar_trans"/>
</dbReference>
<accession>A0AAD1PYE0</accession>
<dbReference type="Pfam" id="PF00535">
    <property type="entry name" value="Glycos_transf_2"/>
    <property type="match status" value="1"/>
</dbReference>
<keyword evidence="2" id="KW-0328">Glycosyltransferase</keyword>
<dbReference type="SUPFAM" id="SSF53448">
    <property type="entry name" value="Nucleotide-diphospho-sugar transferases"/>
    <property type="match status" value="1"/>
</dbReference>
<dbReference type="EMBL" id="LR882963">
    <property type="protein sequence ID" value="CAD5913615.1"/>
    <property type="molecule type" value="Genomic_DNA"/>
</dbReference>
<reference evidence="2" key="1">
    <citation type="submission" date="2020-09" db="EMBL/GenBank/DDBJ databases">
        <authorList>
            <person name="Blom J."/>
        </authorList>
    </citation>
    <scope>NUCLEOTIDE SEQUENCE</scope>
    <source>
        <strain evidence="2">No.66</strain>
    </source>
</reference>
<dbReference type="PANTHER" id="PTHR22916">
    <property type="entry name" value="GLYCOSYLTRANSFERASE"/>
    <property type="match status" value="1"/>
</dbReference>
<evidence type="ECO:0000313" key="2">
    <source>
        <dbReference type="EMBL" id="CAD5913615.1"/>
    </source>
</evidence>
<dbReference type="EC" id="2.4.-.-" evidence="2"/>
<dbReference type="Gene3D" id="3.90.550.10">
    <property type="entry name" value="Spore Coat Polysaccharide Biosynthesis Protein SpsA, Chain A"/>
    <property type="match status" value="1"/>
</dbReference>
<dbReference type="InterPro" id="IPR001173">
    <property type="entry name" value="Glyco_trans_2-like"/>
</dbReference>
<dbReference type="PANTHER" id="PTHR22916:SF3">
    <property type="entry name" value="UDP-GLCNAC:BETAGAL BETA-1,3-N-ACETYLGLUCOSAMINYLTRANSFERASE-LIKE PROTEIN 1"/>
    <property type="match status" value="1"/>
</dbReference>
<dbReference type="GO" id="GO:0016758">
    <property type="term" value="F:hexosyltransferase activity"/>
    <property type="evidence" value="ECO:0007669"/>
    <property type="project" value="UniProtKB-ARBA"/>
</dbReference>
<organism evidence="2 3">
    <name type="scientific">Planktothrix agardhii</name>
    <name type="common">Oscillatoria agardhii</name>
    <dbReference type="NCBI Taxonomy" id="1160"/>
    <lineage>
        <taxon>Bacteria</taxon>
        <taxon>Bacillati</taxon>
        <taxon>Cyanobacteriota</taxon>
        <taxon>Cyanophyceae</taxon>
        <taxon>Oscillatoriophycideae</taxon>
        <taxon>Oscillatoriales</taxon>
        <taxon>Microcoleaceae</taxon>
        <taxon>Planktothrix</taxon>
    </lineage>
</organism>
<protein>
    <submittedName>
        <fullName evidence="2">Teichuronic acid biosynthesis glycosyltransferase TuaG</fullName>
        <ecNumber evidence="2">2.4.-.-</ecNumber>
    </submittedName>
</protein>
<evidence type="ECO:0000313" key="3">
    <source>
        <dbReference type="Proteomes" id="UP001153761"/>
    </source>
</evidence>